<organism evidence="1 2">
    <name type="scientific">Pseudomonas fluorescens</name>
    <dbReference type="NCBI Taxonomy" id="294"/>
    <lineage>
        <taxon>Bacteria</taxon>
        <taxon>Pseudomonadati</taxon>
        <taxon>Pseudomonadota</taxon>
        <taxon>Gammaproteobacteria</taxon>
        <taxon>Pseudomonadales</taxon>
        <taxon>Pseudomonadaceae</taxon>
        <taxon>Pseudomonas</taxon>
    </lineage>
</organism>
<gene>
    <name evidence="1" type="ORF">PS723_04801</name>
</gene>
<dbReference type="OrthoDB" id="7008133at2"/>
<protein>
    <submittedName>
        <fullName evidence="1">Uncharacterized protein</fullName>
    </submittedName>
</protein>
<dbReference type="EMBL" id="CABVHY010000027">
    <property type="protein sequence ID" value="VVO28567.1"/>
    <property type="molecule type" value="Genomic_DNA"/>
</dbReference>
<accession>A0A5E7EQI8</accession>
<evidence type="ECO:0000313" key="1">
    <source>
        <dbReference type="EMBL" id="VVO28567.1"/>
    </source>
</evidence>
<name>A0A5E7EQI8_PSEFL</name>
<dbReference type="AlphaFoldDB" id="A0A5E7EQI8"/>
<reference evidence="1 2" key="1">
    <citation type="submission" date="2019-09" db="EMBL/GenBank/DDBJ databases">
        <authorList>
            <person name="Chandra G."/>
            <person name="Truman W A."/>
        </authorList>
    </citation>
    <scope>NUCLEOTIDE SEQUENCE [LARGE SCALE GENOMIC DNA]</scope>
    <source>
        <strain evidence="1">PS723</strain>
    </source>
</reference>
<evidence type="ECO:0000313" key="2">
    <source>
        <dbReference type="Proteomes" id="UP000379480"/>
    </source>
</evidence>
<sequence>MRVRGSEYWAWADHQLPEKSHQESLSDGVEMDVLARLSRSGATQLFIGVYAQSGAIVAEEYYPLMHDETVTSALAWGAQRARAIATGAQAPTRYFLKPPTGGGFMDSSPG</sequence>
<dbReference type="Proteomes" id="UP000379480">
    <property type="component" value="Unassembled WGS sequence"/>
</dbReference>
<proteinExistence type="predicted"/>